<dbReference type="Proteomes" id="UP000070376">
    <property type="component" value="Unassembled WGS sequence"/>
</dbReference>
<keyword evidence="2 10" id="KW-0132">Cell division</keyword>
<dbReference type="PANTHER" id="PTHR21015:SF22">
    <property type="entry name" value="GLYCOSYLTRANSFERASE"/>
    <property type="match status" value="1"/>
</dbReference>
<dbReference type="GO" id="GO:0050511">
    <property type="term" value="F:undecaprenyldiphospho-muramoylpentapeptide beta-N-acetylglucosaminyltransferase activity"/>
    <property type="evidence" value="ECO:0007669"/>
    <property type="project" value="UniProtKB-UniRule"/>
</dbReference>
<feature type="binding site" evidence="10">
    <location>
        <position position="316"/>
    </location>
    <ligand>
        <name>UDP-N-acetyl-alpha-D-glucosamine</name>
        <dbReference type="ChEBI" id="CHEBI:57705"/>
    </ligand>
</feature>
<evidence type="ECO:0000256" key="5">
    <source>
        <dbReference type="ARBA" id="ARBA00022960"/>
    </source>
</evidence>
<dbReference type="Pfam" id="PF04101">
    <property type="entry name" value="Glyco_tran_28_C"/>
    <property type="match status" value="1"/>
</dbReference>
<reference evidence="14" key="1">
    <citation type="submission" date="2016-01" db="EMBL/GenBank/DDBJ databases">
        <authorList>
            <person name="Mitreva M."/>
            <person name="Pepin K.H."/>
            <person name="Mihindukulasuriya K.A."/>
            <person name="Fulton R."/>
            <person name="Fronick C."/>
            <person name="O'Laughlin M."/>
            <person name="Miner T."/>
            <person name="Herter B."/>
            <person name="Rosa B.A."/>
            <person name="Cordes M."/>
            <person name="Tomlinson C."/>
            <person name="Wollam A."/>
            <person name="Palsikar V.B."/>
            <person name="Mardis E.R."/>
            <person name="Wilson R.K."/>
        </authorList>
    </citation>
    <scope>NUCLEOTIDE SEQUENCE [LARGE SCALE GENOMIC DNA]</scope>
    <source>
        <strain evidence="14">GED7749B</strain>
    </source>
</reference>
<dbReference type="GO" id="GO:0051991">
    <property type="term" value="F:UDP-N-acetyl-D-glucosamine:N-acetylmuramoyl-L-alanyl-D-glutamyl-meso-2,6-diaminopimelyl-D-alanyl-D-alanine-diphosphoundecaprenol 4-beta-N-acetylglucosaminlytransferase activity"/>
    <property type="evidence" value="ECO:0007669"/>
    <property type="project" value="RHEA"/>
</dbReference>
<dbReference type="GO" id="GO:0051301">
    <property type="term" value="P:cell division"/>
    <property type="evidence" value="ECO:0007669"/>
    <property type="project" value="UniProtKB-KW"/>
</dbReference>
<evidence type="ECO:0000256" key="2">
    <source>
        <dbReference type="ARBA" id="ARBA00022618"/>
    </source>
</evidence>
<keyword evidence="3 10" id="KW-0328">Glycosyltransferase</keyword>
<feature type="binding site" evidence="10">
    <location>
        <position position="271"/>
    </location>
    <ligand>
        <name>UDP-N-acetyl-alpha-D-glucosamine</name>
        <dbReference type="ChEBI" id="CHEBI:57705"/>
    </ligand>
</feature>
<evidence type="ECO:0000313" key="13">
    <source>
        <dbReference type="EMBL" id="KWZ77148.1"/>
    </source>
</evidence>
<dbReference type="UniPathway" id="UPA00219"/>
<dbReference type="GO" id="GO:0005886">
    <property type="term" value="C:plasma membrane"/>
    <property type="evidence" value="ECO:0007669"/>
    <property type="project" value="UniProtKB-SubCell"/>
</dbReference>
<comment type="caution">
    <text evidence="13">The sequence shown here is derived from an EMBL/GenBank/DDBJ whole genome shotgun (WGS) entry which is preliminary data.</text>
</comment>
<accession>A0A133KC37</accession>
<comment type="pathway">
    <text evidence="10">Cell wall biogenesis; peptidoglycan biosynthesis.</text>
</comment>
<dbReference type="NCBIfam" id="TIGR01133">
    <property type="entry name" value="murG"/>
    <property type="match status" value="1"/>
</dbReference>
<sequence length="388" mass="42866">MFQTSYIDTRATQHGVLRWKNMKIIVSGGGTGGHIYPALALIRTIKQKHPDTECLYIGTEKGLESRLVPRENIPFKSIHITGFKRSLSFENVKTVVRFLKGVSRCKKIIREFKPDVVIGTGGYVCGPVVYAAAKLHIPTIIHEQNSVPGLTNKFLSRYVDKVAICFESAKSFFDEKKVVLTGNPRASEVIGDKRRGVLSGFNLKTTLPTVLIFGGSRGARPINEAVVKSFSNFAQKNYQVIYATGDVHYEAVKKEIALIGEKGNIKVVPFIHNMPEVLRAVDLVVSRAGATTLAELTALGLPSILIPSPYVTNNHQEKNAKTLVENGAAFMLLEKDLSSAKLVSLIDKILLDREQMEKMQAAARKLGIRDASWRLYEVMENLAAKAKS</sequence>
<evidence type="ECO:0000256" key="1">
    <source>
        <dbReference type="ARBA" id="ARBA00022475"/>
    </source>
</evidence>
<proteinExistence type="inferred from homology"/>
<feature type="domain" description="Glycosyltransferase family 28 N-terminal" evidence="11">
    <location>
        <begin position="24"/>
        <end position="164"/>
    </location>
</feature>
<dbReference type="PATRIC" id="fig|1398.22.peg.3351"/>
<keyword evidence="9 10" id="KW-0961">Cell wall biogenesis/degradation</keyword>
<dbReference type="GO" id="GO:0008360">
    <property type="term" value="P:regulation of cell shape"/>
    <property type="evidence" value="ECO:0007669"/>
    <property type="project" value="UniProtKB-KW"/>
</dbReference>
<dbReference type="GO" id="GO:0009252">
    <property type="term" value="P:peptidoglycan biosynthetic process"/>
    <property type="evidence" value="ECO:0007669"/>
    <property type="project" value="UniProtKB-UniRule"/>
</dbReference>
<dbReference type="InterPro" id="IPR007235">
    <property type="entry name" value="Glyco_trans_28_C"/>
</dbReference>
<dbReference type="EC" id="2.4.1.227" evidence="10"/>
<feature type="binding site" evidence="10">
    <location>
        <begin position="31"/>
        <end position="33"/>
    </location>
    <ligand>
        <name>UDP-N-acetyl-alpha-D-glucosamine</name>
        <dbReference type="ChEBI" id="CHEBI:57705"/>
    </ligand>
</feature>
<evidence type="ECO:0000259" key="12">
    <source>
        <dbReference type="Pfam" id="PF04101"/>
    </source>
</evidence>
<evidence type="ECO:0000256" key="9">
    <source>
        <dbReference type="ARBA" id="ARBA00023316"/>
    </source>
</evidence>
<evidence type="ECO:0000256" key="10">
    <source>
        <dbReference type="HAMAP-Rule" id="MF_00033"/>
    </source>
</evidence>
<dbReference type="HAMAP" id="MF_00033">
    <property type="entry name" value="MurG"/>
    <property type="match status" value="1"/>
</dbReference>
<keyword evidence="7 10" id="KW-0472">Membrane</keyword>
<comment type="similarity">
    <text evidence="10">Belongs to the glycosyltransferase 28 family. MurG subfamily.</text>
</comment>
<feature type="binding site" evidence="10">
    <location>
        <position position="145"/>
    </location>
    <ligand>
        <name>UDP-N-acetyl-alpha-D-glucosamine</name>
        <dbReference type="ChEBI" id="CHEBI:57705"/>
    </ligand>
</feature>
<dbReference type="SUPFAM" id="SSF53756">
    <property type="entry name" value="UDP-Glycosyltransferase/glycogen phosphorylase"/>
    <property type="match status" value="1"/>
</dbReference>
<dbReference type="EMBL" id="LRPN01000177">
    <property type="protein sequence ID" value="KWZ77148.1"/>
    <property type="molecule type" value="Genomic_DNA"/>
</dbReference>
<gene>
    <name evidence="10" type="primary">murG</name>
    <name evidence="13" type="ORF">HMPREF3213_03337</name>
</gene>
<dbReference type="InterPro" id="IPR006009">
    <property type="entry name" value="GlcNAc_MurG"/>
</dbReference>
<keyword evidence="4 10" id="KW-0808">Transferase</keyword>
<feature type="binding site" evidence="10">
    <location>
        <position position="216"/>
    </location>
    <ligand>
        <name>UDP-N-acetyl-alpha-D-glucosamine</name>
        <dbReference type="ChEBI" id="CHEBI:57705"/>
    </ligand>
</feature>
<comment type="subcellular location">
    <subcellularLocation>
        <location evidence="10">Cell membrane</location>
        <topology evidence="10">Peripheral membrane protein</topology>
        <orientation evidence="10">Cytoplasmic side</orientation>
    </subcellularLocation>
</comment>
<evidence type="ECO:0000256" key="4">
    <source>
        <dbReference type="ARBA" id="ARBA00022679"/>
    </source>
</evidence>
<dbReference type="PANTHER" id="PTHR21015">
    <property type="entry name" value="UDP-N-ACETYLGLUCOSAMINE--N-ACETYLMURAMYL-(PENTAPEPTIDE) PYROPHOSPHORYL-UNDECAPRENOL N-ACETYLGLUCOSAMINE TRANSFERASE 1"/>
    <property type="match status" value="1"/>
</dbReference>
<organism evidence="13 14">
    <name type="scientific">Heyndrickxia coagulans</name>
    <name type="common">Weizmannia coagulans</name>
    <dbReference type="NCBI Taxonomy" id="1398"/>
    <lineage>
        <taxon>Bacteria</taxon>
        <taxon>Bacillati</taxon>
        <taxon>Bacillota</taxon>
        <taxon>Bacilli</taxon>
        <taxon>Bacillales</taxon>
        <taxon>Bacillaceae</taxon>
        <taxon>Heyndrickxia</taxon>
    </lineage>
</organism>
<dbReference type="GO" id="GO:0071555">
    <property type="term" value="P:cell wall organization"/>
    <property type="evidence" value="ECO:0007669"/>
    <property type="project" value="UniProtKB-KW"/>
</dbReference>
<name>A0A133KC37_HEYCO</name>
<dbReference type="GO" id="GO:0005975">
    <property type="term" value="P:carbohydrate metabolic process"/>
    <property type="evidence" value="ECO:0007669"/>
    <property type="project" value="InterPro"/>
</dbReference>
<keyword evidence="5 10" id="KW-0133">Cell shape</keyword>
<protein>
    <recommendedName>
        <fullName evidence="10">UDP-N-acetylglucosamine--N-acetylmuramyl-(pentapeptide) pyrophosphoryl-undecaprenol N-acetylglucosamine transferase</fullName>
        <ecNumber evidence="10">2.4.1.227</ecNumber>
    </recommendedName>
    <alternativeName>
        <fullName evidence="10">Undecaprenyl-PP-MurNAc-pentapeptide-UDPGlcNAc GlcNAc transferase</fullName>
    </alternativeName>
</protein>
<dbReference type="InterPro" id="IPR004276">
    <property type="entry name" value="GlycoTrans_28_N"/>
</dbReference>
<feature type="domain" description="Glycosyl transferase family 28 C-terminal" evidence="12">
    <location>
        <begin position="209"/>
        <end position="371"/>
    </location>
</feature>
<evidence type="ECO:0000256" key="7">
    <source>
        <dbReference type="ARBA" id="ARBA00023136"/>
    </source>
</evidence>
<dbReference type="Pfam" id="PF03033">
    <property type="entry name" value="Glyco_transf_28"/>
    <property type="match status" value="1"/>
</dbReference>
<keyword evidence="8 10" id="KW-0131">Cell cycle</keyword>
<evidence type="ECO:0000256" key="8">
    <source>
        <dbReference type="ARBA" id="ARBA00023306"/>
    </source>
</evidence>
<comment type="function">
    <text evidence="10">Cell wall formation. Catalyzes the transfer of a GlcNAc subunit on undecaprenyl-pyrophosphoryl-MurNAc-pentapeptide (lipid intermediate I) to form undecaprenyl-pyrophosphoryl-MurNAc-(pentapeptide)GlcNAc (lipid intermediate II).</text>
</comment>
<evidence type="ECO:0000256" key="6">
    <source>
        <dbReference type="ARBA" id="ARBA00022984"/>
    </source>
</evidence>
<keyword evidence="1 10" id="KW-1003">Cell membrane</keyword>
<evidence type="ECO:0000256" key="3">
    <source>
        <dbReference type="ARBA" id="ARBA00022676"/>
    </source>
</evidence>
<dbReference type="CDD" id="cd03785">
    <property type="entry name" value="GT28_MurG"/>
    <property type="match status" value="1"/>
</dbReference>
<evidence type="ECO:0000259" key="11">
    <source>
        <dbReference type="Pfam" id="PF03033"/>
    </source>
</evidence>
<dbReference type="AlphaFoldDB" id="A0A133KC37"/>
<evidence type="ECO:0000313" key="14">
    <source>
        <dbReference type="Proteomes" id="UP000070376"/>
    </source>
</evidence>
<dbReference type="Gene3D" id="3.40.50.2000">
    <property type="entry name" value="Glycogen Phosphorylase B"/>
    <property type="match status" value="2"/>
</dbReference>
<comment type="caution">
    <text evidence="10">Lacks conserved residue(s) required for the propagation of feature annotation.</text>
</comment>
<comment type="catalytic activity">
    <reaction evidence="10">
        <text>di-trans,octa-cis-undecaprenyl diphospho-N-acetyl-alpha-D-muramoyl-L-alanyl-D-glutamyl-meso-2,6-diaminopimeloyl-D-alanyl-D-alanine + UDP-N-acetyl-alpha-D-glucosamine = di-trans,octa-cis-undecaprenyl diphospho-[N-acetyl-alpha-D-glucosaminyl-(1-&gt;4)]-N-acetyl-alpha-D-muramoyl-L-alanyl-D-glutamyl-meso-2,6-diaminopimeloyl-D-alanyl-D-alanine + UDP + H(+)</text>
        <dbReference type="Rhea" id="RHEA:31227"/>
        <dbReference type="ChEBI" id="CHEBI:15378"/>
        <dbReference type="ChEBI" id="CHEBI:57705"/>
        <dbReference type="ChEBI" id="CHEBI:58223"/>
        <dbReference type="ChEBI" id="CHEBI:61387"/>
        <dbReference type="ChEBI" id="CHEBI:61388"/>
        <dbReference type="EC" id="2.4.1.227"/>
    </reaction>
</comment>
<keyword evidence="6 10" id="KW-0573">Peptidoglycan synthesis</keyword>